<gene>
    <name evidence="1" type="ORF">ACS77_06190</name>
</gene>
<dbReference type="EMBL" id="LFQK01000010">
    <property type="protein sequence ID" value="KNH28849.1"/>
    <property type="molecule type" value="Genomic_DNA"/>
</dbReference>
<sequence length="91" mass="10784">MDDAVHLTENAFYPLKWKMSVFLKQIKSVDTKYHSGLLFCDKRRMCDGGLAEYLSELFVSFSQEESRDHLMIQSIRQKSSEQKYDPLRFIK</sequence>
<organism evidence="1 2">
    <name type="scientific">Pseudomonas syringae</name>
    <dbReference type="NCBI Taxonomy" id="317"/>
    <lineage>
        <taxon>Bacteria</taxon>
        <taxon>Pseudomonadati</taxon>
        <taxon>Pseudomonadota</taxon>
        <taxon>Gammaproteobacteria</taxon>
        <taxon>Pseudomonadales</taxon>
        <taxon>Pseudomonadaceae</taxon>
        <taxon>Pseudomonas</taxon>
    </lineage>
</organism>
<name>A0A0L1MKS2_PSESX</name>
<dbReference type="PATRIC" id="fig|317.197.peg.325"/>
<evidence type="ECO:0000313" key="1">
    <source>
        <dbReference type="EMBL" id="KNH28849.1"/>
    </source>
</evidence>
<reference evidence="1 2" key="1">
    <citation type="submission" date="2015-06" db="EMBL/GenBank/DDBJ databases">
        <authorList>
            <person name="Hoefler B.C."/>
            <person name="Straight P.D."/>
        </authorList>
    </citation>
    <scope>NUCLEOTIDE SEQUENCE [LARGE SCALE GENOMIC DNA]</scope>
    <source>
        <strain evidence="1 2">Riq4</strain>
    </source>
</reference>
<proteinExistence type="predicted"/>
<evidence type="ECO:0000313" key="2">
    <source>
        <dbReference type="Proteomes" id="UP000036955"/>
    </source>
</evidence>
<protein>
    <submittedName>
        <fullName evidence="1">Uncharacterized protein</fullName>
    </submittedName>
</protein>
<accession>A0A0L1MKS2</accession>
<comment type="caution">
    <text evidence="1">The sequence shown here is derived from an EMBL/GenBank/DDBJ whole genome shotgun (WGS) entry which is preliminary data.</text>
</comment>
<dbReference type="Proteomes" id="UP000036955">
    <property type="component" value="Unassembled WGS sequence"/>
</dbReference>
<dbReference type="AlphaFoldDB" id="A0A0L1MKS2"/>